<dbReference type="Proteomes" id="UP000076796">
    <property type="component" value="Unassembled WGS sequence"/>
</dbReference>
<evidence type="ECO:0000259" key="1">
    <source>
        <dbReference type="Pfam" id="PF07238"/>
    </source>
</evidence>
<proteinExistence type="predicted"/>
<dbReference type="Gene3D" id="2.40.10.220">
    <property type="entry name" value="predicted glycosyltransferase like domains"/>
    <property type="match status" value="1"/>
</dbReference>
<protein>
    <recommendedName>
        <fullName evidence="1">PilZ domain-containing protein</fullName>
    </recommendedName>
</protein>
<feature type="domain" description="PilZ" evidence="1">
    <location>
        <begin position="93"/>
        <end position="200"/>
    </location>
</feature>
<sequence length="220" mass="25006">MNIYKITESSLINCIVIIHTNQQTMGGNISYIEGDVFEICFSNLVKIELRQEIGVTIYSPDGLVVFETYPVASYENRLLCILPSDFQQRIINRRKDVRVPVTDVQCSILNMKTSRLEKALILDQSIPCGIQNVSMNGILFTLKSPLPLLVNDRLSISFLDHTFDSTIKHIKKSDQASDVQIGVEFQNLKEHQKQAIRSLIVNQQAANRLQQIEDELVEQV</sequence>
<dbReference type="InterPro" id="IPR009875">
    <property type="entry name" value="PilZ_domain"/>
</dbReference>
<dbReference type="AlphaFoldDB" id="A0A163GT78"/>
<dbReference type="SUPFAM" id="SSF141371">
    <property type="entry name" value="PilZ domain-like"/>
    <property type="match status" value="1"/>
</dbReference>
<dbReference type="Pfam" id="PF07238">
    <property type="entry name" value="PilZ"/>
    <property type="match status" value="1"/>
</dbReference>
<comment type="caution">
    <text evidence="2">The sequence shown here is derived from an EMBL/GenBank/DDBJ whole genome shotgun (WGS) entry which is preliminary data.</text>
</comment>
<name>A0A163GT78_9BACL</name>
<dbReference type="EMBL" id="LWMH01000001">
    <property type="protein sequence ID" value="KZS45136.1"/>
    <property type="molecule type" value="Genomic_DNA"/>
</dbReference>
<dbReference type="RefSeq" id="WP_063477639.1">
    <property type="nucleotide sequence ID" value="NZ_JBCMWP010000019.1"/>
</dbReference>
<evidence type="ECO:0000313" key="3">
    <source>
        <dbReference type="Proteomes" id="UP000076796"/>
    </source>
</evidence>
<evidence type="ECO:0000313" key="2">
    <source>
        <dbReference type="EMBL" id="KZS45136.1"/>
    </source>
</evidence>
<keyword evidence="3" id="KW-1185">Reference proteome</keyword>
<accession>A0A163GT78</accession>
<gene>
    <name evidence="2" type="ORF">AWU65_03905</name>
</gene>
<dbReference type="OrthoDB" id="2566152at2"/>
<organism evidence="2 3">
    <name type="scientific">Paenibacillus glucanolyticus</name>
    <dbReference type="NCBI Taxonomy" id="59843"/>
    <lineage>
        <taxon>Bacteria</taxon>
        <taxon>Bacillati</taxon>
        <taxon>Bacillota</taxon>
        <taxon>Bacilli</taxon>
        <taxon>Bacillales</taxon>
        <taxon>Paenibacillaceae</taxon>
        <taxon>Paenibacillus</taxon>
    </lineage>
</organism>
<dbReference type="GO" id="GO:0035438">
    <property type="term" value="F:cyclic-di-GMP binding"/>
    <property type="evidence" value="ECO:0007669"/>
    <property type="project" value="InterPro"/>
</dbReference>
<reference evidence="2" key="1">
    <citation type="journal article" date="2016" name="Genome Announc.">
        <title>Draft genomes of two strains of Paenibacillus glucanolyticus with capability to degrade lignocellulose.</title>
        <authorList>
            <person name="Mathews S.L."/>
            <person name="Pawlak J."/>
            <person name="Grunden A.M."/>
        </authorList>
    </citation>
    <scope>NUCLEOTIDE SEQUENCE [LARGE SCALE GENOMIC DNA]</scope>
    <source>
        <strain evidence="2">SLM1</strain>
    </source>
</reference>